<feature type="domain" description="DUF6531" evidence="3">
    <location>
        <begin position="337"/>
        <end position="409"/>
    </location>
</feature>
<dbReference type="InterPro" id="IPR049082">
    <property type="entry name" value="T7SS_signal"/>
</dbReference>
<dbReference type="InterPro" id="IPR050708">
    <property type="entry name" value="T6SS_VgrG/RHS"/>
</dbReference>
<dbReference type="Pfam" id="PF05593">
    <property type="entry name" value="RHS_repeat"/>
    <property type="match status" value="7"/>
</dbReference>
<dbReference type="NCBIfam" id="TIGR01643">
    <property type="entry name" value="YD_repeat_2x"/>
    <property type="match status" value="13"/>
</dbReference>
<dbReference type="EMBL" id="VDFY01000209">
    <property type="protein sequence ID" value="TNH24856.1"/>
    <property type="molecule type" value="Genomic_DNA"/>
</dbReference>
<evidence type="ECO:0000259" key="5">
    <source>
        <dbReference type="Pfam" id="PF25023"/>
    </source>
</evidence>
<dbReference type="Pfam" id="PF25023">
    <property type="entry name" value="TEN_YD-shell"/>
    <property type="match status" value="1"/>
</dbReference>
<feature type="domain" description="Putative T7SS secretion signal" evidence="4">
    <location>
        <begin position="12"/>
        <end position="170"/>
    </location>
</feature>
<gene>
    <name evidence="6" type="ORF">FHG89_24315</name>
</gene>
<reference evidence="6 7" key="1">
    <citation type="submission" date="2019-06" db="EMBL/GenBank/DDBJ databases">
        <title>Micromonospora ordensis sp. nov., isolated from deep marine sediment.</title>
        <authorList>
            <person name="Veyisoglu A."/>
            <person name="Carro L."/>
            <person name="Klenk H.-P."/>
            <person name="Sahin N."/>
        </authorList>
    </citation>
    <scope>NUCLEOTIDE SEQUENCE [LARGE SCALE GENOMIC DNA]</scope>
    <source>
        <strain evidence="6 7">S2509</strain>
    </source>
</reference>
<dbReference type="PANTHER" id="PTHR32305:SF15">
    <property type="entry name" value="PROTEIN RHSA-RELATED"/>
    <property type="match status" value="1"/>
</dbReference>
<evidence type="ECO:0000256" key="1">
    <source>
        <dbReference type="ARBA" id="ARBA00022737"/>
    </source>
</evidence>
<comment type="caution">
    <text evidence="6">The sequence shown here is derived from an EMBL/GenBank/DDBJ whole genome shotgun (WGS) entry which is preliminary data.</text>
</comment>
<sequence length="1448" mass="157998">MAEFPAHLFRMEGDSSAIRSSATKWHDFGSAATQAAGQITGLDTGQFVGPEGDLFREGLNAEMPGHLRITGDAFGKVSTGLTTFADSLSSLQDRMRPLAQRAPGLWAALQSARGRADRAEQADRRHEQEVADRPPEQATTQPDTYRSDSGAAGAALSQAQRDWDECVAQAGALRGELSTAVRDCVRVVNDAKGLRFKENPKWWDLKGQFTNFVRDNQELLQQLSGALKIVSLVAGLLSFIPVLAPIMGPIAIAAGAAALLIDASLYAATGKGSLTNLLIDTVLTVVPIGRLAKLAKPAMALAKRGLPALAKGLGKARSAIPSMPRASIPMGLRRCAGDPIDVASGEVVLTQIDAELPGLLPLVLSRSHLSSYRIGRWFGPSWASLLDQRVEVDDDGVCLVAEDGTVLTYPTPSATGAVVPETGPRWPLTSTADGYRVDQPGTGLALHFRTVPDHPEPEGDGEPVQVLPLCAVTDRNGHRIDLAWQGGEITEIRHSGGYRVAVDTLHGRVAALSLLDADPSGDARTLVRFAYDEAGHLAEVINDSGHPLRFGYDGDGRLTHWQDRNGQEYRYTYDEQGRCVAATGSGGFLSARLRYDPVAGRTAVDDSFGHTTLYELTDRGQTQRLTDPLGNVTAFTWDHFDRKLTETDALGRTTRWSYDDDGNLVEVTRPDGSRVSASYNDLRQPVVVTDVDGAVWRREFDERGNLTMVTDPIGAVTRYRYDEAGHLTEAIDALGNTLRVTTDPAGLISQVIEPTGAVTSYRRDPAGRVCELTDPLGGTTRIGWTTEGRPAWRRTPDGVSEEWTYDPEGNLVTHTDQSGATTEFEIGPFDLPVARTGPDGQRLSFTYDTELRLTTVTNPQGLAWRYDYDPAGRLIAETDFNGRTQTYTHDAAGRLVARANGAGQAVELVRDLLDNVVEKRTAEGVTTFGYDPAGRLLQATSPDVDLRIDRDPLGRVLAEIRDGRQVTSSYDVLGRRTHRRTPAGVQSVWEYDAGHRPAVLRTGGATVSFTHDAAGRETRRAVGGLALTQSWDANHRLLAQVLTVSPADPAAVPDLIAHQAYRYRADGYLTDVADQLTGARRLELDRAGRITAVQAADWTERYAYDEAGNVASAAWPGSDDRGAARGDREYTGTLIRRAGDVRYEYDAAGRMTLRQRKERSTKPSTWRYSWDSEDRLTAVVTPDGTRWRYRYDALGRRVAKQRLDTGGVVVEQVDFAWDGALLIEQTRRGEDGERSSTWEYAPDTFTPISQTDGLAAQDEVDRRFYAIVTDLVGTPTELVSPDGAVAWQQRATIWGIPTHVSATGVDCPLRFPGQIHDPETGSSYNYHRYYDPATARYASPDPLGQQAAPDPHAYVSNPTYEIDPFGLVPCIPNALAKFGKWINGGNNFIRIGRIIPGTPVRVSLGPAPKHYKKLGTLGKALSPVHLHLELRKVGIDLNWLGKSYYKSW</sequence>
<feature type="region of interest" description="Disordered" evidence="2">
    <location>
        <begin position="109"/>
        <end position="154"/>
    </location>
</feature>
<evidence type="ECO:0000256" key="2">
    <source>
        <dbReference type="SAM" id="MobiDB-lite"/>
    </source>
</evidence>
<dbReference type="SUPFAM" id="SSF69322">
    <property type="entry name" value="Tricorn protease domain 2"/>
    <property type="match status" value="1"/>
</dbReference>
<dbReference type="InterPro" id="IPR056823">
    <property type="entry name" value="TEN-like_YD-shell"/>
</dbReference>
<dbReference type="NCBIfam" id="TIGR03696">
    <property type="entry name" value="Rhs_assc_core"/>
    <property type="match status" value="1"/>
</dbReference>
<evidence type="ECO:0000313" key="7">
    <source>
        <dbReference type="Proteomes" id="UP000306145"/>
    </source>
</evidence>
<proteinExistence type="predicted"/>
<organism evidence="6 7">
    <name type="scientific">Micromonospora orduensis</name>
    <dbReference type="NCBI Taxonomy" id="1420891"/>
    <lineage>
        <taxon>Bacteria</taxon>
        <taxon>Bacillati</taxon>
        <taxon>Actinomycetota</taxon>
        <taxon>Actinomycetes</taxon>
        <taxon>Micromonosporales</taxon>
        <taxon>Micromonosporaceae</taxon>
        <taxon>Micromonospora</taxon>
    </lineage>
</organism>
<evidence type="ECO:0000259" key="4">
    <source>
        <dbReference type="Pfam" id="PF21725"/>
    </source>
</evidence>
<dbReference type="PANTHER" id="PTHR32305">
    <property type="match status" value="1"/>
</dbReference>
<dbReference type="InterPro" id="IPR006530">
    <property type="entry name" value="YD"/>
</dbReference>
<dbReference type="RefSeq" id="WP_139586734.1">
    <property type="nucleotide sequence ID" value="NZ_VDFY01000209.1"/>
</dbReference>
<keyword evidence="1" id="KW-0677">Repeat</keyword>
<name>A0A5C4QIJ3_9ACTN</name>
<keyword evidence="7" id="KW-1185">Reference proteome</keyword>
<feature type="domain" description="Teneurin-like YD-shell" evidence="5">
    <location>
        <begin position="1258"/>
        <end position="1341"/>
    </location>
</feature>
<dbReference type="InterPro" id="IPR022385">
    <property type="entry name" value="Rhs_assc_core"/>
</dbReference>
<evidence type="ECO:0000313" key="6">
    <source>
        <dbReference type="EMBL" id="TNH24856.1"/>
    </source>
</evidence>
<dbReference type="Pfam" id="PF21725">
    <property type="entry name" value="T7SS_signal"/>
    <property type="match status" value="1"/>
</dbReference>
<dbReference type="InterPro" id="IPR045351">
    <property type="entry name" value="DUF6531"/>
</dbReference>
<protein>
    <submittedName>
        <fullName evidence="6">Type IV secretion protein Rhs</fullName>
    </submittedName>
</protein>
<accession>A0A5C4QIJ3</accession>
<dbReference type="Gene3D" id="2.180.10.10">
    <property type="entry name" value="RHS repeat-associated core"/>
    <property type="match status" value="3"/>
</dbReference>
<dbReference type="InterPro" id="IPR031325">
    <property type="entry name" value="RHS_repeat"/>
</dbReference>
<evidence type="ECO:0000259" key="3">
    <source>
        <dbReference type="Pfam" id="PF20148"/>
    </source>
</evidence>
<feature type="compositionally biased region" description="Basic and acidic residues" evidence="2">
    <location>
        <begin position="114"/>
        <end position="135"/>
    </location>
</feature>
<dbReference type="OrthoDB" id="4981820at2"/>
<dbReference type="Proteomes" id="UP000306145">
    <property type="component" value="Unassembled WGS sequence"/>
</dbReference>
<dbReference type="Pfam" id="PF20148">
    <property type="entry name" value="DUF6531"/>
    <property type="match status" value="1"/>
</dbReference>